<evidence type="ECO:0000256" key="4">
    <source>
        <dbReference type="ARBA" id="ARBA00023125"/>
    </source>
</evidence>
<dbReference type="PANTHER" id="PTHR46765:SF1">
    <property type="entry name" value="P-LOOP CONTAINING NUCLEOSIDE TRIPHOSPHATE HYDROLASES SUPERFAMILY PROTEIN"/>
    <property type="match status" value="1"/>
</dbReference>
<evidence type="ECO:0000256" key="1">
    <source>
        <dbReference type="ARBA" id="ARBA00004123"/>
    </source>
</evidence>
<evidence type="ECO:0000313" key="9">
    <source>
        <dbReference type="Proteomes" id="UP000266196"/>
    </source>
</evidence>
<proteinExistence type="predicted"/>
<feature type="region of interest" description="Disordered" evidence="7">
    <location>
        <begin position="917"/>
        <end position="938"/>
    </location>
</feature>
<name>A0A397F9F2_APHAT</name>
<dbReference type="EMBL" id="QUTE01010607">
    <property type="protein sequence ID" value="RHZ12983.1"/>
    <property type="molecule type" value="Genomic_DNA"/>
</dbReference>
<dbReference type="GO" id="GO:0005634">
    <property type="term" value="C:nucleus"/>
    <property type="evidence" value="ECO:0007669"/>
    <property type="project" value="UniProtKB-SubCell"/>
</dbReference>
<accession>A0A397F9F2</accession>
<feature type="compositionally biased region" description="Pro residues" evidence="7">
    <location>
        <begin position="1001"/>
        <end position="1010"/>
    </location>
</feature>
<dbReference type="Proteomes" id="UP000266196">
    <property type="component" value="Unassembled WGS sequence"/>
</dbReference>
<keyword evidence="6" id="KW-0131">Cell cycle</keyword>
<dbReference type="InterPro" id="IPR047854">
    <property type="entry name" value="RFC_lid"/>
</dbReference>
<sequence>MDEEEYDEWELMYGNDLEAENEMNAMEMELSTPTAAPPPKSAPVLATPSSATVPAVVVVAADEPLEMEVDVVYEPNNLVKEVRDEDRYISRRPSLDTPSIACVLASGERVFIKKKEHEFAFEKAATNKPVQWKLGSSIKTLLESINQRAIEAVVEADRRREEDQGGKHAVEAVKESDLWLNKYSPRHFIDLLSDERTNREVLTWLKSWDPVVFPSKSSKAPSKALPDQLKPLNADIRPEHKIINAMEMQAIFGNNRPNCIILDEIDGAMGGPDGKGAISAIQALIAAPYSSRTKPSKQQHAAASNKKAAGGQHPVIRPIICICNDQFAPVLRPLRRLAKIFVMHTPDPRQLMQRMKFICKQENIRASNSLLSTLCDRADNDVRFCLNALQFASARTSAALTVSMIDSMMGRKDVSKGAFDVWDTVFFESKEQQKDKSNACMRVCDTADQFGSHELILHGLHDNLLPLVFNDPTLYDLLYSLSDGTKINHALEWMEFADLCDTKVKSHQQFALLAYCSMAAVAVYRACCTSSRRRIEYPKAHYDHRKHVETSQSIMDAFVGSGVALRLGRRVLAVDVVSSVVAMLNPVLTPSQDKQPMDQLIARMASLQLSYKQIQMPGGVVEYLLEPSLDRLVQYKALEPRVRLPLGVRQTMAREVDLENMRRADKGSRLPDDVAAPDVGIVDVDQEDAVAVPDTYQEIQALKQVLKVTSSSADVSSSEAVACNPSPHEKSAGQFKFKPSKTSERILAQSQQGKVPFLERVKLQAHKHEQTAKSLKEQVLAVEDIQMTFTPSINPKSKRMERRIDHLWSWERDKQVKVEARRIAAVQDELAQVTPVPVCSAKSNQMLQRCSSYTKHSAARPIKVEDRLQRYGATISAKKKARRRESPCPFQPTLSCHSARLQRDGDVHTRLFNLAAKEPPPQPSITAMQHRRPPPTTPLDAHTAQLCTRLHEEATVNQEKLKHIRAAEARDLDMLRNTPKISATSLKLARQHHTSGRKAPTSPPPPPPKQPVRTMPLKEAEQVYLKQVQWKVQKEAKATQEREAQQQHQIAQCTFSNPYRTEDEEQCPVKPQPNDTYFRKAMDWERRRQQLVAEKQQRLLNKTRIAYERPLNN</sequence>
<dbReference type="Gene3D" id="1.10.8.60">
    <property type="match status" value="1"/>
</dbReference>
<keyword evidence="5" id="KW-0539">Nucleus</keyword>
<evidence type="ECO:0000256" key="5">
    <source>
        <dbReference type="ARBA" id="ARBA00023242"/>
    </source>
</evidence>
<dbReference type="InterPro" id="IPR027417">
    <property type="entry name" value="P-loop_NTPase"/>
</dbReference>
<comment type="subcellular location">
    <subcellularLocation>
        <location evidence="1">Nucleus</location>
    </subcellularLocation>
</comment>
<dbReference type="GO" id="GO:0003677">
    <property type="term" value="F:DNA binding"/>
    <property type="evidence" value="ECO:0007669"/>
    <property type="project" value="UniProtKB-KW"/>
</dbReference>
<dbReference type="SUPFAM" id="SSF52540">
    <property type="entry name" value="P-loop containing nucleoside triphosphate hydrolases"/>
    <property type="match status" value="1"/>
</dbReference>
<dbReference type="InterPro" id="IPR053016">
    <property type="entry name" value="CTF18-RFC_complex"/>
</dbReference>
<evidence type="ECO:0000256" key="7">
    <source>
        <dbReference type="SAM" id="MobiDB-lite"/>
    </source>
</evidence>
<feature type="region of interest" description="Disordered" evidence="7">
    <location>
        <begin position="982"/>
        <end position="1013"/>
    </location>
</feature>
<dbReference type="CDD" id="cd18140">
    <property type="entry name" value="HLD_clamp_RFC"/>
    <property type="match status" value="1"/>
</dbReference>
<gene>
    <name evidence="8" type="ORF">DYB31_002750</name>
</gene>
<comment type="caution">
    <text evidence="8">The sequence shown here is derived from an EMBL/GenBank/DDBJ whole genome shotgun (WGS) entry which is preliminary data.</text>
</comment>
<dbReference type="AlphaFoldDB" id="A0A397F9F2"/>
<evidence type="ECO:0000256" key="2">
    <source>
        <dbReference type="ARBA" id="ARBA00022741"/>
    </source>
</evidence>
<evidence type="ECO:0000256" key="6">
    <source>
        <dbReference type="ARBA" id="ARBA00023306"/>
    </source>
</evidence>
<dbReference type="GO" id="GO:0005524">
    <property type="term" value="F:ATP binding"/>
    <property type="evidence" value="ECO:0007669"/>
    <property type="project" value="UniProtKB-KW"/>
</dbReference>
<keyword evidence="3" id="KW-0067">ATP-binding</keyword>
<dbReference type="Gene3D" id="3.40.50.300">
    <property type="entry name" value="P-loop containing nucleotide triphosphate hydrolases"/>
    <property type="match status" value="1"/>
</dbReference>
<dbReference type="PANTHER" id="PTHR46765">
    <property type="entry name" value="P-LOOP CONTAINING NUCLEOSIDE TRIPHOSPHATE HYDROLASES SUPERFAMILY PROTEIN"/>
    <property type="match status" value="1"/>
</dbReference>
<organism evidence="8 9">
    <name type="scientific">Aphanomyces astaci</name>
    <name type="common">Crayfish plague agent</name>
    <dbReference type="NCBI Taxonomy" id="112090"/>
    <lineage>
        <taxon>Eukaryota</taxon>
        <taxon>Sar</taxon>
        <taxon>Stramenopiles</taxon>
        <taxon>Oomycota</taxon>
        <taxon>Saprolegniomycetes</taxon>
        <taxon>Saprolegniales</taxon>
        <taxon>Verrucalvaceae</taxon>
        <taxon>Aphanomyces</taxon>
    </lineage>
</organism>
<evidence type="ECO:0000313" key="8">
    <source>
        <dbReference type="EMBL" id="RHZ12983.1"/>
    </source>
</evidence>
<protein>
    <submittedName>
        <fullName evidence="8">Uncharacterized protein</fullName>
    </submittedName>
</protein>
<evidence type="ECO:0000256" key="3">
    <source>
        <dbReference type="ARBA" id="ARBA00022840"/>
    </source>
</evidence>
<keyword evidence="4" id="KW-0238">DNA-binding</keyword>
<reference evidence="8 9" key="1">
    <citation type="submission" date="2018-08" db="EMBL/GenBank/DDBJ databases">
        <title>Aphanomyces genome sequencing and annotation.</title>
        <authorList>
            <person name="Minardi D."/>
            <person name="Oidtmann B."/>
            <person name="Van Der Giezen M."/>
            <person name="Studholme D.J."/>
        </authorList>
    </citation>
    <scope>NUCLEOTIDE SEQUENCE [LARGE SCALE GENOMIC DNA]</scope>
    <source>
        <strain evidence="8 9">197901</strain>
    </source>
</reference>
<keyword evidence="2" id="KW-0547">Nucleotide-binding</keyword>
<dbReference type="VEuPathDB" id="FungiDB:H257_16207"/>